<dbReference type="GO" id="GO:0016020">
    <property type="term" value="C:membrane"/>
    <property type="evidence" value="ECO:0007669"/>
    <property type="project" value="InterPro"/>
</dbReference>
<dbReference type="Gene3D" id="3.40.190.10">
    <property type="entry name" value="Periplasmic binding protein-like II"/>
    <property type="match status" value="2"/>
</dbReference>
<evidence type="ECO:0000259" key="3">
    <source>
        <dbReference type="SMART" id="SM00079"/>
    </source>
</evidence>
<dbReference type="PANTHER" id="PTHR35936">
    <property type="entry name" value="MEMBRANE-BOUND LYTIC MUREIN TRANSGLYCOSYLASE F"/>
    <property type="match status" value="1"/>
</dbReference>
<reference evidence="4 5" key="1">
    <citation type="submission" date="2017-02" db="EMBL/GenBank/DDBJ databases">
        <authorList>
            <person name="Peterson S.W."/>
        </authorList>
    </citation>
    <scope>NUCLEOTIDE SEQUENCE [LARGE SCALE GENOMIC DNA]</scope>
    <source>
        <strain evidence="4 5">S285</strain>
    </source>
</reference>
<dbReference type="Pfam" id="PF00497">
    <property type="entry name" value="SBP_bac_3"/>
    <property type="match status" value="1"/>
</dbReference>
<dbReference type="SMART" id="SM00079">
    <property type="entry name" value="PBPe"/>
    <property type="match status" value="1"/>
</dbReference>
<dbReference type="SMART" id="SM00062">
    <property type="entry name" value="PBPb"/>
    <property type="match status" value="1"/>
</dbReference>
<evidence type="ECO:0000259" key="2">
    <source>
        <dbReference type="SMART" id="SM00062"/>
    </source>
</evidence>
<keyword evidence="5" id="KW-1185">Reference proteome</keyword>
<gene>
    <name evidence="4" type="ORF">B1812_01085</name>
</gene>
<dbReference type="Proteomes" id="UP000193978">
    <property type="component" value="Chromosome"/>
</dbReference>
<evidence type="ECO:0000256" key="1">
    <source>
        <dbReference type="ARBA" id="ARBA00022729"/>
    </source>
</evidence>
<protein>
    <submittedName>
        <fullName evidence="4">ABC transporter substrate-binding protein</fullName>
    </submittedName>
</protein>
<dbReference type="InterPro" id="IPR001320">
    <property type="entry name" value="Iontro_rcpt_C"/>
</dbReference>
<dbReference type="InterPro" id="IPR001638">
    <property type="entry name" value="Solute-binding_3/MltF_N"/>
</dbReference>
<dbReference type="EMBL" id="CP019948">
    <property type="protein sequence ID" value="ARN79898.1"/>
    <property type="molecule type" value="Genomic_DNA"/>
</dbReference>
<dbReference type="GO" id="GO:0015276">
    <property type="term" value="F:ligand-gated monoatomic ion channel activity"/>
    <property type="evidence" value="ECO:0007669"/>
    <property type="project" value="InterPro"/>
</dbReference>
<dbReference type="AlphaFoldDB" id="A0A1W6MQN2"/>
<feature type="domain" description="Solute-binding protein family 3/N-terminal" evidence="2">
    <location>
        <begin position="73"/>
        <end position="301"/>
    </location>
</feature>
<evidence type="ECO:0000313" key="5">
    <source>
        <dbReference type="Proteomes" id="UP000193978"/>
    </source>
</evidence>
<dbReference type="CDD" id="cd01001">
    <property type="entry name" value="PBP2_HisJ_LAO_like"/>
    <property type="match status" value="1"/>
</dbReference>
<name>A0A1W6MQN2_9HYPH</name>
<dbReference type="PANTHER" id="PTHR35936:SF35">
    <property type="entry name" value="L-CYSTINE-BINDING PROTEIN TCYJ"/>
    <property type="match status" value="1"/>
</dbReference>
<keyword evidence="1" id="KW-0732">Signal</keyword>
<dbReference type="SUPFAM" id="SSF53850">
    <property type="entry name" value="Periplasmic binding protein-like II"/>
    <property type="match status" value="1"/>
</dbReference>
<accession>A0A1W6MQN2</accession>
<evidence type="ECO:0000313" key="4">
    <source>
        <dbReference type="EMBL" id="ARN79898.1"/>
    </source>
</evidence>
<dbReference type="STRING" id="655015.B1812_01085"/>
<sequence length="303" mass="33089">MRRLDKVRGVARVAGMRRKLRLLALFSSLALLAIGRLEAVAAAEPVHTEASVPPSFSDPGRSLPRPDLGGLKQLRFVTEDDYPPFNFVLPDGELTGFNVELARAICEELELACTIQRRKWELLIPALNENAADAVVASMASTPENREQVDFTEPYYLTPGRFVALKSAVLPEATPEGLDDRKVAVVAGSTHEAYLKTFFPKAQIVPFETVEAARAALKTGRVNALFGDAISLAFWLNGADADGCCVFKSGPYLDSRFFGEGVGVAVKKGADPLRRALDYALARLAKKGVYSELYLKWFPIGPF</sequence>
<dbReference type="KEGG" id="mbry:B1812_01085"/>
<feature type="domain" description="Ionotropic glutamate receptor C-terminal" evidence="3">
    <location>
        <begin position="73"/>
        <end position="300"/>
    </location>
</feature>
<proteinExistence type="predicted"/>
<organism evidence="4 5">
    <name type="scientific">Methylocystis bryophila</name>
    <dbReference type="NCBI Taxonomy" id="655015"/>
    <lineage>
        <taxon>Bacteria</taxon>
        <taxon>Pseudomonadati</taxon>
        <taxon>Pseudomonadota</taxon>
        <taxon>Alphaproteobacteria</taxon>
        <taxon>Hyphomicrobiales</taxon>
        <taxon>Methylocystaceae</taxon>
        <taxon>Methylocystis</taxon>
    </lineage>
</organism>